<evidence type="ECO:0000256" key="1">
    <source>
        <dbReference type="SAM" id="Phobius"/>
    </source>
</evidence>
<proteinExistence type="predicted"/>
<dbReference type="RefSeq" id="WP_162671331.1">
    <property type="nucleotide sequence ID" value="NZ_LR593886.1"/>
</dbReference>
<keyword evidence="1" id="KW-1133">Transmembrane helix</keyword>
<name>A0A6P2DA10_9BACT</name>
<feature type="transmembrane region" description="Helical" evidence="1">
    <location>
        <begin position="37"/>
        <end position="58"/>
    </location>
</feature>
<gene>
    <name evidence="2" type="ORF">SOIL9_05770</name>
</gene>
<accession>A0A6P2DA10</accession>
<evidence type="ECO:0000313" key="3">
    <source>
        <dbReference type="Proteomes" id="UP000464178"/>
    </source>
</evidence>
<evidence type="ECO:0000313" key="2">
    <source>
        <dbReference type="EMBL" id="VTR97717.1"/>
    </source>
</evidence>
<organism evidence="2 3">
    <name type="scientific">Gemmata massiliana</name>
    <dbReference type="NCBI Taxonomy" id="1210884"/>
    <lineage>
        <taxon>Bacteria</taxon>
        <taxon>Pseudomonadati</taxon>
        <taxon>Planctomycetota</taxon>
        <taxon>Planctomycetia</taxon>
        <taxon>Gemmatales</taxon>
        <taxon>Gemmataceae</taxon>
        <taxon>Gemmata</taxon>
    </lineage>
</organism>
<dbReference type="AlphaFoldDB" id="A0A6P2DA10"/>
<dbReference type="Proteomes" id="UP000464178">
    <property type="component" value="Chromosome"/>
</dbReference>
<keyword evidence="1" id="KW-0472">Membrane</keyword>
<keyword evidence="3" id="KW-1185">Reference proteome</keyword>
<reference evidence="2 3" key="1">
    <citation type="submission" date="2019-05" db="EMBL/GenBank/DDBJ databases">
        <authorList>
            <consortium name="Science for Life Laboratories"/>
        </authorList>
    </citation>
    <scope>NUCLEOTIDE SEQUENCE [LARGE SCALE GENOMIC DNA]</scope>
    <source>
        <strain evidence="2">Soil9</strain>
    </source>
</reference>
<keyword evidence="1" id="KW-0812">Transmembrane</keyword>
<dbReference type="SUPFAM" id="SSF52266">
    <property type="entry name" value="SGNH hydrolase"/>
    <property type="match status" value="1"/>
</dbReference>
<dbReference type="KEGG" id="gms:SOIL9_05770"/>
<dbReference type="EMBL" id="LR593886">
    <property type="protein sequence ID" value="VTR97717.1"/>
    <property type="molecule type" value="Genomic_DNA"/>
</dbReference>
<sequence length="378" mass="42835">MNATCLPNTSRTRPRLRLVGLFRPPDRVTRRSPRRPWTALGWFVAAALLLHVAAFVALDAPWPNLRDPEYGKRVSRLRERVAENPGRPLVLVFGSSRTCMGVKPDSWEAERPGTPSDPLLFNFGTVGAGPIQQLIALRRAYADGFHPTVVLLEYWPPVLRQDGSFAEQYRVGQRLRFDDVPIVRNYFRDSARTERSMIIARANPIFANRERWLALASPKYLAMNQHANVPWRELDRWGWLPGMDVRPDDADTRCLFLDHYRPDYQRQFAGHAIHPDSDRALREAVSFARAQGARVGLFYLPESPEFQSWYPPAVERAAREHFAGLVREVDVPAIDARNWMAEDQLADGHHLSRTGAGAFTARFGRAISAAFPAPGEPP</sequence>
<protein>
    <submittedName>
        <fullName evidence="2">Uncharacterized protein</fullName>
    </submittedName>
</protein>